<reference evidence="2 3" key="1">
    <citation type="submission" date="2022-04" db="EMBL/GenBank/DDBJ databases">
        <title>Genome draft of Actinomadura sp. ATCC 31491.</title>
        <authorList>
            <person name="Shi X."/>
            <person name="Du Y."/>
        </authorList>
    </citation>
    <scope>NUCLEOTIDE SEQUENCE [LARGE SCALE GENOMIC DNA]</scope>
    <source>
        <strain evidence="2 3">ATCC 31491</strain>
    </source>
</reference>
<evidence type="ECO:0000313" key="2">
    <source>
        <dbReference type="EMBL" id="MCK2219525.1"/>
    </source>
</evidence>
<dbReference type="RefSeq" id="WP_242375398.1">
    <property type="nucleotide sequence ID" value="NZ_JAKRKC020000002.1"/>
</dbReference>
<proteinExistence type="predicted"/>
<protein>
    <recommendedName>
        <fullName evidence="4">SH3 domain-containing protein</fullName>
    </recommendedName>
</protein>
<evidence type="ECO:0000256" key="1">
    <source>
        <dbReference type="SAM" id="SignalP"/>
    </source>
</evidence>
<organism evidence="2 3">
    <name type="scientific">Actinomadura luzonensis</name>
    <dbReference type="NCBI Taxonomy" id="2805427"/>
    <lineage>
        <taxon>Bacteria</taxon>
        <taxon>Bacillati</taxon>
        <taxon>Actinomycetota</taxon>
        <taxon>Actinomycetes</taxon>
        <taxon>Streptosporangiales</taxon>
        <taxon>Thermomonosporaceae</taxon>
        <taxon>Actinomadura</taxon>
    </lineage>
</organism>
<accession>A0ABT0G5S3</accession>
<comment type="caution">
    <text evidence="2">The sequence shown here is derived from an EMBL/GenBank/DDBJ whole genome shotgun (WGS) entry which is preliminary data.</text>
</comment>
<evidence type="ECO:0008006" key="4">
    <source>
        <dbReference type="Google" id="ProtNLM"/>
    </source>
</evidence>
<feature type="signal peptide" evidence="1">
    <location>
        <begin position="1"/>
        <end position="28"/>
    </location>
</feature>
<name>A0ABT0G5S3_9ACTN</name>
<sequence>MRVVRTITAGLLGALALGLPATVPAAQAARIYDFAVPGVIIWNGPSASSGRNGLGYPGQGFAPDRSEEHELYRCDQFESTLWHHGRNLATGVVGWVPACNLADPD</sequence>
<feature type="chain" id="PRO_5046034264" description="SH3 domain-containing protein" evidence="1">
    <location>
        <begin position="29"/>
        <end position="105"/>
    </location>
</feature>
<keyword evidence="3" id="KW-1185">Reference proteome</keyword>
<dbReference type="Proteomes" id="UP001317259">
    <property type="component" value="Unassembled WGS sequence"/>
</dbReference>
<evidence type="ECO:0000313" key="3">
    <source>
        <dbReference type="Proteomes" id="UP001317259"/>
    </source>
</evidence>
<keyword evidence="1" id="KW-0732">Signal</keyword>
<dbReference type="EMBL" id="JAKRKC020000002">
    <property type="protein sequence ID" value="MCK2219525.1"/>
    <property type="molecule type" value="Genomic_DNA"/>
</dbReference>
<gene>
    <name evidence="2" type="ORF">MF672_037895</name>
</gene>